<comment type="caution">
    <text evidence="1">The sequence shown here is derived from an EMBL/GenBank/DDBJ whole genome shotgun (WGS) entry which is preliminary data.</text>
</comment>
<keyword evidence="2" id="KW-1185">Reference proteome</keyword>
<name>A0ABV3S6Y1_9GAMM</name>
<gene>
    <name evidence="1" type="ORF">V6X64_02540</name>
</gene>
<evidence type="ECO:0000313" key="1">
    <source>
        <dbReference type="EMBL" id="MEX0385872.1"/>
    </source>
</evidence>
<protein>
    <submittedName>
        <fullName evidence="1">Uncharacterized protein</fullName>
    </submittedName>
</protein>
<reference evidence="1 2" key="1">
    <citation type="submission" date="2024-02" db="EMBL/GenBank/DDBJ databases">
        <title>New especies of Spiribacter isolated from saline water.</title>
        <authorList>
            <person name="Leon M.J."/>
            <person name="De La Haba R."/>
            <person name="Sanchez-Porro C."/>
            <person name="Ventosa A."/>
        </authorList>
    </citation>
    <scope>NUCLEOTIDE SEQUENCE [LARGE SCALE GENOMIC DNA]</scope>
    <source>
        <strain evidence="2">ag22IC4-227</strain>
    </source>
</reference>
<dbReference type="Proteomes" id="UP001556653">
    <property type="component" value="Unassembled WGS sequence"/>
</dbReference>
<evidence type="ECO:0000313" key="2">
    <source>
        <dbReference type="Proteomes" id="UP001556653"/>
    </source>
</evidence>
<organism evidence="1 2">
    <name type="scientific">Spiribacter onubensis</name>
    <dbReference type="NCBI Taxonomy" id="3122420"/>
    <lineage>
        <taxon>Bacteria</taxon>
        <taxon>Pseudomonadati</taxon>
        <taxon>Pseudomonadota</taxon>
        <taxon>Gammaproteobacteria</taxon>
        <taxon>Chromatiales</taxon>
        <taxon>Ectothiorhodospiraceae</taxon>
        <taxon>Spiribacter</taxon>
    </lineage>
</organism>
<accession>A0ABV3S6Y1</accession>
<dbReference type="EMBL" id="JBAKFJ010000001">
    <property type="protein sequence ID" value="MEX0385872.1"/>
    <property type="molecule type" value="Genomic_DNA"/>
</dbReference>
<sequence length="500" mass="53894">MSKSVYIPLGGGIDLTSPPRQMAPGSAFYAVNYECPITGGYRRIAGYTKIAETLPGSGPVLGVKTFCNNYIAIRGNGDGTASIYKCPADGHDHADGGTVGWTLITGGDGTLNEARHEFAEGNFYATDAKHALYFVGQGKPWELDTEGNLTELSNAPSGAHFIAIHMNHLFLGFEPGSLQFSGVGTPNAWGADTDGAGEIGVGDTLTGLLSGRGDVLHVGCCNSMKGLYGTSAQNFQMKNTLPGSGCKAYTLQSMMEPYFCGDRGITNLQASSKFGDFAPFQAGAKIEPLFSEAGYSCHVVASMVSRELAQYRVFFDDKTGVYYSPTGATTVEFLDRVMVTDSSELKSGEEVLLFGDDVGNVYRLGNNAESFNGEKIRAFIATAYTDLKSPDVIKRFRRAFFDINNTSGTQIAIKSVLDFGDYKNPNQIRHFANPTERGGLWSINKWGEFAWSSPIMAIDPVSLAGSGESINFSIYSDSASSPHDVFGYTINYQPRRMRRG</sequence>
<dbReference type="RefSeq" id="WP_367966355.1">
    <property type="nucleotide sequence ID" value="NZ_JBAKFJ010000001.1"/>
</dbReference>
<proteinExistence type="predicted"/>